<dbReference type="PANTHER" id="PTHR43537">
    <property type="entry name" value="TRANSCRIPTIONAL REGULATOR, GNTR FAMILY"/>
    <property type="match status" value="1"/>
</dbReference>
<evidence type="ECO:0000313" key="5">
    <source>
        <dbReference type="EMBL" id="GAA3654372.1"/>
    </source>
</evidence>
<protein>
    <submittedName>
        <fullName evidence="5">FCD domain-containing protein</fullName>
    </submittedName>
</protein>
<dbReference type="InterPro" id="IPR000524">
    <property type="entry name" value="Tscrpt_reg_HTH_GntR"/>
</dbReference>
<evidence type="ECO:0000256" key="1">
    <source>
        <dbReference type="ARBA" id="ARBA00023015"/>
    </source>
</evidence>
<proteinExistence type="predicted"/>
<gene>
    <name evidence="5" type="ORF">GCM10022224_016630</name>
</gene>
<dbReference type="EMBL" id="BAAAZP010000027">
    <property type="protein sequence ID" value="GAA3654372.1"/>
    <property type="molecule type" value="Genomic_DNA"/>
</dbReference>
<dbReference type="InterPro" id="IPR036390">
    <property type="entry name" value="WH_DNA-bd_sf"/>
</dbReference>
<sequence>MFLRSTAGRGGVRRGPREIGIAHVPDVAPLPPKMSRAEALVRELESRILSGEWARGDRLGTREDLRVKYGVAAATVSETIRMLESRGLVETRPGNGGGIFVSEPAGFVRLGNKVLELRSEAVTVADCLAVRDALDPMVVVEAARHRTDDDVLALRALLEKFLNSLDDPNTYLTANWALHRKLAEMSANVVLQHMYLGLLDFIESQVNAVVPGAGFGGDEAREAHIAIVEAVCAGDVEAARRAGERHVRLTAGR</sequence>
<accession>A0ABP7BBI8</accession>
<evidence type="ECO:0000313" key="6">
    <source>
        <dbReference type="Proteomes" id="UP001500902"/>
    </source>
</evidence>
<name>A0ABP7BBI8_9ACTN</name>
<evidence type="ECO:0000256" key="2">
    <source>
        <dbReference type="ARBA" id="ARBA00023125"/>
    </source>
</evidence>
<dbReference type="Gene3D" id="1.10.10.10">
    <property type="entry name" value="Winged helix-like DNA-binding domain superfamily/Winged helix DNA-binding domain"/>
    <property type="match status" value="1"/>
</dbReference>
<keyword evidence="2" id="KW-0238">DNA-binding</keyword>
<keyword evidence="6" id="KW-1185">Reference proteome</keyword>
<keyword evidence="1" id="KW-0805">Transcription regulation</keyword>
<dbReference type="Gene3D" id="1.20.120.530">
    <property type="entry name" value="GntR ligand-binding domain-like"/>
    <property type="match status" value="1"/>
</dbReference>
<dbReference type="SUPFAM" id="SSF46785">
    <property type="entry name" value="Winged helix' DNA-binding domain"/>
    <property type="match status" value="1"/>
</dbReference>
<dbReference type="InterPro" id="IPR011711">
    <property type="entry name" value="GntR_C"/>
</dbReference>
<dbReference type="Pfam" id="PF07729">
    <property type="entry name" value="FCD"/>
    <property type="match status" value="1"/>
</dbReference>
<dbReference type="InterPro" id="IPR008920">
    <property type="entry name" value="TF_FadR/GntR_C"/>
</dbReference>
<evidence type="ECO:0000256" key="3">
    <source>
        <dbReference type="ARBA" id="ARBA00023163"/>
    </source>
</evidence>
<comment type="caution">
    <text evidence="5">The sequence shown here is derived from an EMBL/GenBank/DDBJ whole genome shotgun (WGS) entry which is preliminary data.</text>
</comment>
<dbReference type="PROSITE" id="PS50949">
    <property type="entry name" value="HTH_GNTR"/>
    <property type="match status" value="1"/>
</dbReference>
<reference evidence="6" key="1">
    <citation type="journal article" date="2019" name="Int. J. Syst. Evol. Microbiol.">
        <title>The Global Catalogue of Microorganisms (GCM) 10K type strain sequencing project: providing services to taxonomists for standard genome sequencing and annotation.</title>
        <authorList>
            <consortium name="The Broad Institute Genomics Platform"/>
            <consortium name="The Broad Institute Genome Sequencing Center for Infectious Disease"/>
            <person name="Wu L."/>
            <person name="Ma J."/>
        </authorList>
    </citation>
    <scope>NUCLEOTIDE SEQUENCE [LARGE SCALE GENOMIC DNA]</scope>
    <source>
        <strain evidence="6">JCM 16904</strain>
    </source>
</reference>
<feature type="domain" description="HTH gntR-type" evidence="4">
    <location>
        <begin position="34"/>
        <end position="104"/>
    </location>
</feature>
<dbReference type="SMART" id="SM00895">
    <property type="entry name" value="FCD"/>
    <property type="match status" value="1"/>
</dbReference>
<dbReference type="SUPFAM" id="SSF48008">
    <property type="entry name" value="GntR ligand-binding domain-like"/>
    <property type="match status" value="1"/>
</dbReference>
<evidence type="ECO:0000259" key="4">
    <source>
        <dbReference type="PROSITE" id="PS50949"/>
    </source>
</evidence>
<dbReference type="InterPro" id="IPR036388">
    <property type="entry name" value="WH-like_DNA-bd_sf"/>
</dbReference>
<keyword evidence="3" id="KW-0804">Transcription</keyword>
<dbReference type="PANTHER" id="PTHR43537:SF5">
    <property type="entry name" value="UXU OPERON TRANSCRIPTIONAL REGULATOR"/>
    <property type="match status" value="1"/>
</dbReference>
<dbReference type="Pfam" id="PF00392">
    <property type="entry name" value="GntR"/>
    <property type="match status" value="1"/>
</dbReference>
<dbReference type="CDD" id="cd07377">
    <property type="entry name" value="WHTH_GntR"/>
    <property type="match status" value="1"/>
</dbReference>
<organism evidence="5 6">
    <name type="scientific">Nonomuraea antimicrobica</name>
    <dbReference type="NCBI Taxonomy" id="561173"/>
    <lineage>
        <taxon>Bacteria</taxon>
        <taxon>Bacillati</taxon>
        <taxon>Actinomycetota</taxon>
        <taxon>Actinomycetes</taxon>
        <taxon>Streptosporangiales</taxon>
        <taxon>Streptosporangiaceae</taxon>
        <taxon>Nonomuraea</taxon>
    </lineage>
</organism>
<dbReference type="SMART" id="SM00345">
    <property type="entry name" value="HTH_GNTR"/>
    <property type="match status" value="1"/>
</dbReference>
<dbReference type="Proteomes" id="UP001500902">
    <property type="component" value="Unassembled WGS sequence"/>
</dbReference>